<evidence type="ECO:0000256" key="2">
    <source>
        <dbReference type="ARBA" id="ARBA00022723"/>
    </source>
</evidence>
<gene>
    <name evidence="4" type="ORF">N7476_003904</name>
</gene>
<proteinExistence type="predicted"/>
<reference evidence="4" key="2">
    <citation type="journal article" date="2023" name="IMA Fungus">
        <title>Comparative genomic study of the Penicillium genus elucidates a diverse pangenome and 15 lateral gene transfer events.</title>
        <authorList>
            <person name="Petersen C."/>
            <person name="Sorensen T."/>
            <person name="Nielsen M.R."/>
            <person name="Sondergaard T.E."/>
            <person name="Sorensen J.L."/>
            <person name="Fitzpatrick D.A."/>
            <person name="Frisvad J.C."/>
            <person name="Nielsen K.L."/>
        </authorList>
    </citation>
    <scope>NUCLEOTIDE SEQUENCE</scope>
    <source>
        <strain evidence="4">IBT 21472</strain>
    </source>
</reference>
<dbReference type="InterPro" id="IPR016053">
    <property type="entry name" value="Haem_Oase-like"/>
</dbReference>
<accession>A0A9W9U5E6</accession>
<protein>
    <recommendedName>
        <fullName evidence="6">Heme oxygenase-like protein</fullName>
    </recommendedName>
</protein>
<dbReference type="PANTHER" id="PTHR10720">
    <property type="entry name" value="HEME OXYGENASE"/>
    <property type="match status" value="1"/>
</dbReference>
<dbReference type="GO" id="GO:0006788">
    <property type="term" value="P:heme oxidation"/>
    <property type="evidence" value="ECO:0007669"/>
    <property type="project" value="InterPro"/>
</dbReference>
<evidence type="ECO:0000256" key="3">
    <source>
        <dbReference type="ARBA" id="ARBA00023004"/>
    </source>
</evidence>
<dbReference type="Proteomes" id="UP001147746">
    <property type="component" value="Unassembled WGS sequence"/>
</dbReference>
<dbReference type="Pfam" id="PF01126">
    <property type="entry name" value="Heme_oxygenase"/>
    <property type="match status" value="1"/>
</dbReference>
<dbReference type="InterPro" id="IPR016084">
    <property type="entry name" value="Haem_Oase-like_multi-hlx"/>
</dbReference>
<dbReference type="PANTHER" id="PTHR10720:SF0">
    <property type="entry name" value="HEME OXYGENASE"/>
    <property type="match status" value="1"/>
</dbReference>
<dbReference type="AlphaFoldDB" id="A0A9W9U5E6"/>
<dbReference type="SUPFAM" id="SSF48613">
    <property type="entry name" value="Heme oxygenase-like"/>
    <property type="match status" value="1"/>
</dbReference>
<organism evidence="4 5">
    <name type="scientific">Penicillium atrosanguineum</name>
    <dbReference type="NCBI Taxonomy" id="1132637"/>
    <lineage>
        <taxon>Eukaryota</taxon>
        <taxon>Fungi</taxon>
        <taxon>Dikarya</taxon>
        <taxon>Ascomycota</taxon>
        <taxon>Pezizomycotina</taxon>
        <taxon>Eurotiomycetes</taxon>
        <taxon>Eurotiomycetidae</taxon>
        <taxon>Eurotiales</taxon>
        <taxon>Aspergillaceae</taxon>
        <taxon>Penicillium</taxon>
    </lineage>
</organism>
<dbReference type="CDD" id="cd19165">
    <property type="entry name" value="HemeO"/>
    <property type="match status" value="1"/>
</dbReference>
<comment type="caution">
    <text evidence="4">The sequence shown here is derived from an EMBL/GenBank/DDBJ whole genome shotgun (WGS) entry which is preliminary data.</text>
</comment>
<evidence type="ECO:0000256" key="1">
    <source>
        <dbReference type="ARBA" id="ARBA00022617"/>
    </source>
</evidence>
<dbReference type="GO" id="GO:0046872">
    <property type="term" value="F:metal ion binding"/>
    <property type="evidence" value="ECO:0007669"/>
    <property type="project" value="UniProtKB-KW"/>
</dbReference>
<keyword evidence="3" id="KW-0408">Iron</keyword>
<keyword evidence="2" id="KW-0479">Metal-binding</keyword>
<evidence type="ECO:0000313" key="4">
    <source>
        <dbReference type="EMBL" id="KAJ5320902.1"/>
    </source>
</evidence>
<evidence type="ECO:0008006" key="6">
    <source>
        <dbReference type="Google" id="ProtNLM"/>
    </source>
</evidence>
<keyword evidence="5" id="KW-1185">Reference proteome</keyword>
<evidence type="ECO:0000313" key="5">
    <source>
        <dbReference type="Proteomes" id="UP001147746"/>
    </source>
</evidence>
<name>A0A9W9U5E6_9EURO</name>
<keyword evidence="1" id="KW-0349">Heme</keyword>
<dbReference type="GO" id="GO:0004392">
    <property type="term" value="F:heme oxygenase (decyclizing) activity"/>
    <property type="evidence" value="ECO:0007669"/>
    <property type="project" value="InterPro"/>
</dbReference>
<sequence>MAASDILQKLRIAIRPHHEAIHRLNYSRLSLCLPPKVNNLSLYALGLTYYAELYYGLEEAWVSCIGDPAEWLFEQPDTHIHDSPMSGKERHYALLRPMYVPELLRTRRLEADLGLLRSMEIGLETSPHEHNMRSEIRSDIIRRITMKPHLVVAYAWVMYSAILYGGREISALLLTAGPGFWGLSATELRSGKMPCPLSFWHVDDAATVKVRLRTCIEEADHLLTAQEQQDILDEAIEIFNMFEMTTTSLDQQAALMRN</sequence>
<dbReference type="Gene3D" id="1.20.910.10">
    <property type="entry name" value="Heme oxygenase-like"/>
    <property type="match status" value="1"/>
</dbReference>
<dbReference type="EMBL" id="JAPZBO010000003">
    <property type="protein sequence ID" value="KAJ5320902.1"/>
    <property type="molecule type" value="Genomic_DNA"/>
</dbReference>
<dbReference type="InterPro" id="IPR002051">
    <property type="entry name" value="Haem_Oase"/>
</dbReference>
<reference evidence="4" key="1">
    <citation type="submission" date="2022-12" db="EMBL/GenBank/DDBJ databases">
        <authorList>
            <person name="Petersen C."/>
        </authorList>
    </citation>
    <scope>NUCLEOTIDE SEQUENCE</scope>
    <source>
        <strain evidence="4">IBT 21472</strain>
    </source>
</reference>